<feature type="compositionally biased region" description="Low complexity" evidence="1">
    <location>
        <begin position="186"/>
        <end position="196"/>
    </location>
</feature>
<dbReference type="InterPro" id="IPR036318">
    <property type="entry name" value="FAD-bd_PCMH-like_sf"/>
</dbReference>
<dbReference type="EMBL" id="JAERSG010000001">
    <property type="protein sequence ID" value="MBL0746987.1"/>
    <property type="molecule type" value="Genomic_DNA"/>
</dbReference>
<sequence length="205" mass="21204">MRRTTAIPPAAVDALRRTVDGLVAYPTDPAYDAALSDPHAPHVRPDVVVVPATELAAAAAVDVARAHGLRISGPTSGDEPVMIVLTHRLVDVDVDPRTATATVGAGVTWADLETRALDSGLAPQHPGPDAPRGVVASACAGVVDALAVRVVQADGFVHVVDDPRPAPGQAQPWIVTAVIVRLRPLTTSTTTPSTTTHATNERMPS</sequence>
<feature type="domain" description="FAD linked oxidase N-terminal" evidence="2">
    <location>
        <begin position="45"/>
        <end position="140"/>
    </location>
</feature>
<dbReference type="Pfam" id="PF01565">
    <property type="entry name" value="FAD_binding_4"/>
    <property type="match status" value="1"/>
</dbReference>
<evidence type="ECO:0000259" key="2">
    <source>
        <dbReference type="Pfam" id="PF01565"/>
    </source>
</evidence>
<name>A0ABS1L654_9ACTN</name>
<dbReference type="InterPro" id="IPR016169">
    <property type="entry name" value="FAD-bd_PCMH_sub2"/>
</dbReference>
<comment type="caution">
    <text evidence="3">The sequence shown here is derived from an EMBL/GenBank/DDBJ whole genome shotgun (WGS) entry which is preliminary data.</text>
</comment>
<keyword evidence="4" id="KW-1185">Reference proteome</keyword>
<dbReference type="InterPro" id="IPR006094">
    <property type="entry name" value="Oxid_FAD_bind_N"/>
</dbReference>
<dbReference type="Gene3D" id="3.30.465.10">
    <property type="match status" value="1"/>
</dbReference>
<dbReference type="RefSeq" id="WP_201934144.1">
    <property type="nucleotide sequence ID" value="NZ_JAERSG010000001.1"/>
</dbReference>
<proteinExistence type="predicted"/>
<evidence type="ECO:0000313" key="4">
    <source>
        <dbReference type="Proteomes" id="UP000636918"/>
    </source>
</evidence>
<reference evidence="3 4" key="1">
    <citation type="submission" date="2021-01" db="EMBL/GenBank/DDBJ databases">
        <title>Genome seq and assembly of Nocardiodes sp. G10.</title>
        <authorList>
            <person name="Chhetri G."/>
        </authorList>
    </citation>
    <scope>NUCLEOTIDE SEQUENCE [LARGE SCALE GENOMIC DNA]</scope>
    <source>
        <strain evidence="3 4">G10</strain>
    </source>
</reference>
<dbReference type="SUPFAM" id="SSF56176">
    <property type="entry name" value="FAD-binding/transporter-associated domain-like"/>
    <property type="match status" value="1"/>
</dbReference>
<dbReference type="Proteomes" id="UP000636918">
    <property type="component" value="Unassembled WGS sequence"/>
</dbReference>
<organism evidence="3 4">
    <name type="scientific">Nocardioides baculatus</name>
    <dbReference type="NCBI Taxonomy" id="2801337"/>
    <lineage>
        <taxon>Bacteria</taxon>
        <taxon>Bacillati</taxon>
        <taxon>Actinomycetota</taxon>
        <taxon>Actinomycetes</taxon>
        <taxon>Propionibacteriales</taxon>
        <taxon>Nocardioidaceae</taxon>
        <taxon>Nocardioides</taxon>
    </lineage>
</organism>
<gene>
    <name evidence="3" type="ORF">JI751_05130</name>
</gene>
<feature type="region of interest" description="Disordered" evidence="1">
    <location>
        <begin position="186"/>
        <end position="205"/>
    </location>
</feature>
<protein>
    <submittedName>
        <fullName evidence="3">FAD-binding oxidoreductase</fullName>
    </submittedName>
</protein>
<evidence type="ECO:0000313" key="3">
    <source>
        <dbReference type="EMBL" id="MBL0746987.1"/>
    </source>
</evidence>
<evidence type="ECO:0000256" key="1">
    <source>
        <dbReference type="SAM" id="MobiDB-lite"/>
    </source>
</evidence>
<accession>A0ABS1L654</accession>